<keyword evidence="3" id="KW-1003">Cell membrane</keyword>
<evidence type="ECO:0000313" key="11">
    <source>
        <dbReference type="Proteomes" id="UP000266934"/>
    </source>
</evidence>
<dbReference type="GO" id="GO:0005524">
    <property type="term" value="F:ATP binding"/>
    <property type="evidence" value="ECO:0007669"/>
    <property type="project" value="UniProtKB-KW"/>
</dbReference>
<dbReference type="OrthoDB" id="9802264at2"/>
<dbReference type="PANTHER" id="PTHR42781">
    <property type="entry name" value="SPERMIDINE/PUTRESCINE IMPORT ATP-BINDING PROTEIN POTA"/>
    <property type="match status" value="1"/>
</dbReference>
<comment type="similarity">
    <text evidence="1">Belongs to the ABC transporter superfamily.</text>
</comment>
<dbReference type="SUPFAM" id="SSF52540">
    <property type="entry name" value="P-loop containing nucleoside triphosphate hydrolases"/>
    <property type="match status" value="1"/>
</dbReference>
<keyword evidence="6" id="KW-1278">Translocase</keyword>
<reference evidence="10 11" key="1">
    <citation type="submission" date="2018-08" db="EMBL/GenBank/DDBJ databases">
        <title>Complete genome sequencing of Blastochloris tepida GI.</title>
        <authorList>
            <person name="Tsukatani Y."/>
            <person name="Mori H."/>
        </authorList>
    </citation>
    <scope>NUCLEOTIDE SEQUENCE [LARGE SCALE GENOMIC DNA]</scope>
    <source>
        <strain evidence="10 11">GI</strain>
    </source>
</reference>
<dbReference type="GO" id="GO:0016887">
    <property type="term" value="F:ATP hydrolysis activity"/>
    <property type="evidence" value="ECO:0007669"/>
    <property type="project" value="InterPro"/>
</dbReference>
<dbReference type="PROSITE" id="PS50893">
    <property type="entry name" value="ABC_TRANSPORTER_2"/>
    <property type="match status" value="1"/>
</dbReference>
<evidence type="ECO:0000256" key="5">
    <source>
        <dbReference type="ARBA" id="ARBA00022840"/>
    </source>
</evidence>
<feature type="domain" description="ABC transporter" evidence="9">
    <location>
        <begin position="17"/>
        <end position="251"/>
    </location>
</feature>
<evidence type="ECO:0000259" key="9">
    <source>
        <dbReference type="PROSITE" id="PS50893"/>
    </source>
</evidence>
<organism evidence="10 11">
    <name type="scientific">Blastochloris tepida</name>
    <dbReference type="NCBI Taxonomy" id="2233851"/>
    <lineage>
        <taxon>Bacteria</taxon>
        <taxon>Pseudomonadati</taxon>
        <taxon>Pseudomonadota</taxon>
        <taxon>Alphaproteobacteria</taxon>
        <taxon>Hyphomicrobiales</taxon>
        <taxon>Blastochloridaceae</taxon>
        <taxon>Blastochloris</taxon>
    </lineage>
</organism>
<proteinExistence type="inferred from homology"/>
<dbReference type="InterPro" id="IPR027417">
    <property type="entry name" value="P-loop_NTPase"/>
</dbReference>
<dbReference type="Pfam" id="PF12857">
    <property type="entry name" value="TOBE_3"/>
    <property type="match status" value="1"/>
</dbReference>
<dbReference type="InterPro" id="IPR024765">
    <property type="entry name" value="TOBE-like"/>
</dbReference>
<dbReference type="NCBIfam" id="TIGR00968">
    <property type="entry name" value="3a0106s01"/>
    <property type="match status" value="1"/>
</dbReference>
<dbReference type="EMBL" id="AP018907">
    <property type="protein sequence ID" value="BBF93456.1"/>
    <property type="molecule type" value="Genomic_DNA"/>
</dbReference>
<evidence type="ECO:0000256" key="7">
    <source>
        <dbReference type="ARBA" id="ARBA00023032"/>
    </source>
</evidence>
<keyword evidence="5 10" id="KW-0067">ATP-binding</keyword>
<sequence length="359" mass="38690">MALQEHAALDSGRTAEIRAESISKRFGEAAALDGVSLRARPGELVALLGPSGSGKTTLLRIVAGLEQATSGRILLGGEDATQVPVQARGVGFMFQHYALFRHLTVAENIAYGLRVRPRASRPSSAAIRARVAELLDLVQLAGLERRYPAQLSGGQRQRVALARALAVDPKVLLLDEPFGALDAQVRRDLRRWLRDIHEKTGHTTLFVTHDQDEALEIADRVAVLNRGRLEQIGTPDEVYEHPATAFVAGFIGEAARLPAHATGGVLRLGPHALPLNGARVADGPASLFVRPRDLVLAEGEANALSARIADVRRAGATRRAELQIDADLPKVEMELPPDVLLARGDTVHVSFRRLRAFGA</sequence>
<dbReference type="Gene3D" id="3.40.50.300">
    <property type="entry name" value="P-loop containing nucleotide triphosphate hydrolases"/>
    <property type="match status" value="1"/>
</dbReference>
<dbReference type="InterPro" id="IPR008995">
    <property type="entry name" value="Mo/tungstate-bd_C_term_dom"/>
</dbReference>
<dbReference type="InterPro" id="IPR003439">
    <property type="entry name" value="ABC_transporter-like_ATP-bd"/>
</dbReference>
<keyword evidence="7" id="KW-0764">Sulfate transport</keyword>
<dbReference type="SUPFAM" id="SSF50331">
    <property type="entry name" value="MOP-like"/>
    <property type="match status" value="1"/>
</dbReference>
<dbReference type="InterPro" id="IPR003593">
    <property type="entry name" value="AAA+_ATPase"/>
</dbReference>
<dbReference type="GO" id="GO:0043190">
    <property type="term" value="C:ATP-binding cassette (ABC) transporter complex"/>
    <property type="evidence" value="ECO:0007669"/>
    <property type="project" value="InterPro"/>
</dbReference>
<evidence type="ECO:0000256" key="1">
    <source>
        <dbReference type="ARBA" id="ARBA00005417"/>
    </source>
</evidence>
<dbReference type="InterPro" id="IPR017871">
    <property type="entry name" value="ABC_transporter-like_CS"/>
</dbReference>
<dbReference type="GO" id="GO:0015419">
    <property type="term" value="F:ABC-type sulfate transporter activity"/>
    <property type="evidence" value="ECO:0007669"/>
    <property type="project" value="InterPro"/>
</dbReference>
<dbReference type="Proteomes" id="UP000266934">
    <property type="component" value="Chromosome"/>
</dbReference>
<evidence type="ECO:0000256" key="6">
    <source>
        <dbReference type="ARBA" id="ARBA00022967"/>
    </source>
</evidence>
<keyword evidence="11" id="KW-1185">Reference proteome</keyword>
<accession>A0A348G1M3</accession>
<name>A0A348G1M3_9HYPH</name>
<dbReference type="PANTHER" id="PTHR42781:SF4">
    <property type="entry name" value="SPERMIDINE_PUTRESCINE IMPORT ATP-BINDING PROTEIN POTA"/>
    <property type="match status" value="1"/>
</dbReference>
<gene>
    <name evidence="10" type="primary">cysA</name>
    <name evidence="10" type="ORF">BLTE_21410</name>
</gene>
<keyword evidence="8" id="KW-0472">Membrane</keyword>
<evidence type="ECO:0000256" key="3">
    <source>
        <dbReference type="ARBA" id="ARBA00022475"/>
    </source>
</evidence>
<dbReference type="PROSITE" id="PS00211">
    <property type="entry name" value="ABC_TRANSPORTER_1"/>
    <property type="match status" value="1"/>
</dbReference>
<protein>
    <submittedName>
        <fullName evidence="10">Sulfate/thiosulfate import ATP-binding protein CysA</fullName>
    </submittedName>
</protein>
<dbReference type="Pfam" id="PF00005">
    <property type="entry name" value="ABC_tran"/>
    <property type="match status" value="1"/>
</dbReference>
<dbReference type="FunFam" id="3.40.50.300:FF:000425">
    <property type="entry name" value="Probable ABC transporter, ATP-binding subunit"/>
    <property type="match status" value="1"/>
</dbReference>
<evidence type="ECO:0000256" key="2">
    <source>
        <dbReference type="ARBA" id="ARBA00022448"/>
    </source>
</evidence>
<dbReference type="RefSeq" id="WP_126400268.1">
    <property type="nucleotide sequence ID" value="NZ_AP018907.1"/>
</dbReference>
<dbReference type="InterPro" id="IPR050093">
    <property type="entry name" value="ABC_SmlMolc_Importer"/>
</dbReference>
<evidence type="ECO:0000256" key="4">
    <source>
        <dbReference type="ARBA" id="ARBA00022741"/>
    </source>
</evidence>
<keyword evidence="2" id="KW-0813">Transport</keyword>
<dbReference type="AlphaFoldDB" id="A0A348G1M3"/>
<dbReference type="SMART" id="SM00382">
    <property type="entry name" value="AAA"/>
    <property type="match status" value="1"/>
</dbReference>
<keyword evidence="4" id="KW-0547">Nucleotide-binding</keyword>
<evidence type="ECO:0000313" key="10">
    <source>
        <dbReference type="EMBL" id="BBF93456.1"/>
    </source>
</evidence>
<dbReference type="GO" id="GO:0015697">
    <property type="term" value="P:quaternary ammonium group transport"/>
    <property type="evidence" value="ECO:0007669"/>
    <property type="project" value="UniProtKB-ARBA"/>
</dbReference>
<dbReference type="InterPro" id="IPR005666">
    <property type="entry name" value="Sulph_transpt1"/>
</dbReference>
<dbReference type="KEGG" id="blag:BLTE_21410"/>
<evidence type="ECO:0000256" key="8">
    <source>
        <dbReference type="ARBA" id="ARBA00023136"/>
    </source>
</evidence>